<evidence type="ECO:0000313" key="4">
    <source>
        <dbReference type="Proteomes" id="UP000199451"/>
    </source>
</evidence>
<dbReference type="RefSeq" id="WP_089693668.1">
    <property type="nucleotide sequence ID" value="NZ_FNHL01000001.1"/>
</dbReference>
<evidence type="ECO:0000256" key="1">
    <source>
        <dbReference type="SAM" id="MobiDB-lite"/>
    </source>
</evidence>
<dbReference type="OrthoDB" id="186853at2157"/>
<dbReference type="Pfam" id="PF24351">
    <property type="entry name" value="DUF7511"/>
    <property type="match status" value="1"/>
</dbReference>
<protein>
    <recommendedName>
        <fullName evidence="2">DUF7511 domain-containing protein</fullName>
    </recommendedName>
</protein>
<dbReference type="AlphaFoldDB" id="A0A1G9PMX0"/>
<proteinExistence type="predicted"/>
<dbReference type="EMBL" id="FNHL01000001">
    <property type="protein sequence ID" value="SDM00178.1"/>
    <property type="molecule type" value="Genomic_DNA"/>
</dbReference>
<evidence type="ECO:0000259" key="2">
    <source>
        <dbReference type="Pfam" id="PF24351"/>
    </source>
</evidence>
<evidence type="ECO:0000313" key="3">
    <source>
        <dbReference type="EMBL" id="SDM00178.1"/>
    </source>
</evidence>
<keyword evidence="4" id="KW-1185">Reference proteome</keyword>
<accession>A0A1G9PMX0</accession>
<reference evidence="4" key="1">
    <citation type="submission" date="2016-10" db="EMBL/GenBank/DDBJ databases">
        <authorList>
            <person name="Varghese N."/>
            <person name="Submissions S."/>
        </authorList>
    </citation>
    <scope>NUCLEOTIDE SEQUENCE [LARGE SCALE GENOMIC DNA]</scope>
    <source>
        <strain evidence="4">CGMCC 1.10119</strain>
    </source>
</reference>
<dbReference type="InterPro" id="IPR055933">
    <property type="entry name" value="DUF7511"/>
</dbReference>
<gene>
    <name evidence="3" type="ORF">SAMN04487949_0455</name>
</gene>
<feature type="domain" description="DUF7511" evidence="2">
    <location>
        <begin position="34"/>
        <end position="72"/>
    </location>
</feature>
<sequence>MTRPDPDPEPSTDLPTPATDLDSWPVFEMDYAIDSTDDGDQCTLYPRDLGEELRGQWIAASVGSFVAVESLR</sequence>
<dbReference type="Proteomes" id="UP000199451">
    <property type="component" value="Unassembled WGS sequence"/>
</dbReference>
<feature type="region of interest" description="Disordered" evidence="1">
    <location>
        <begin position="1"/>
        <end position="21"/>
    </location>
</feature>
<organism evidence="3 4">
    <name type="scientific">Halogranum gelatinilyticum</name>
    <dbReference type="NCBI Taxonomy" id="660521"/>
    <lineage>
        <taxon>Archaea</taxon>
        <taxon>Methanobacteriati</taxon>
        <taxon>Methanobacteriota</taxon>
        <taxon>Stenosarchaea group</taxon>
        <taxon>Halobacteria</taxon>
        <taxon>Halobacteriales</taxon>
        <taxon>Haloferacaceae</taxon>
    </lineage>
</organism>
<name>A0A1G9PMX0_9EURY</name>